<accession>A0A8J8B525</accession>
<dbReference type="Pfam" id="PF13742">
    <property type="entry name" value="tRNA_anti_2"/>
    <property type="match status" value="1"/>
</dbReference>
<evidence type="ECO:0000256" key="1">
    <source>
        <dbReference type="ARBA" id="ARBA00022490"/>
    </source>
</evidence>
<dbReference type="GO" id="GO:0009318">
    <property type="term" value="C:exodeoxyribonuclease VII complex"/>
    <property type="evidence" value="ECO:0007669"/>
    <property type="project" value="InterPro"/>
</dbReference>
<dbReference type="Pfam" id="PF02601">
    <property type="entry name" value="Exonuc_VII_L"/>
    <property type="match status" value="1"/>
</dbReference>
<dbReference type="OrthoDB" id="60263at2157"/>
<feature type="domain" description="OB-fold nucleic acid binding" evidence="6">
    <location>
        <begin position="17"/>
        <end position="111"/>
    </location>
</feature>
<evidence type="ECO:0000259" key="5">
    <source>
        <dbReference type="Pfam" id="PF02601"/>
    </source>
</evidence>
<evidence type="ECO:0000256" key="4">
    <source>
        <dbReference type="ARBA" id="ARBA00022839"/>
    </source>
</evidence>
<keyword evidence="4" id="KW-0269">Exonuclease</keyword>
<dbReference type="NCBIfam" id="TIGR00237">
    <property type="entry name" value="xseA"/>
    <property type="match status" value="1"/>
</dbReference>
<dbReference type="CDD" id="cd04489">
    <property type="entry name" value="ExoVII_LU_OBF"/>
    <property type="match status" value="1"/>
</dbReference>
<dbReference type="HAMAP" id="MF_00378">
    <property type="entry name" value="Exonuc_7_L"/>
    <property type="match status" value="1"/>
</dbReference>
<gene>
    <name evidence="7" type="ORF">RJ53_03580</name>
</gene>
<evidence type="ECO:0000313" key="7">
    <source>
        <dbReference type="EMBL" id="MBR1368634.1"/>
    </source>
</evidence>
<feature type="domain" description="Exonuclease VII large subunit C-terminal" evidence="5">
    <location>
        <begin position="139"/>
        <end position="339"/>
    </location>
</feature>
<dbReference type="EMBL" id="JWHL01000003">
    <property type="protein sequence ID" value="MBR1368634.1"/>
    <property type="molecule type" value="Genomic_DNA"/>
</dbReference>
<dbReference type="InterPro" id="IPR025824">
    <property type="entry name" value="OB-fold_nuc-bd_dom"/>
</dbReference>
<dbReference type="GO" id="GO:0008855">
    <property type="term" value="F:exodeoxyribonuclease VII activity"/>
    <property type="evidence" value="ECO:0007669"/>
    <property type="project" value="InterPro"/>
</dbReference>
<dbReference type="AlphaFoldDB" id="A0A8J8B525"/>
<dbReference type="GO" id="GO:0006308">
    <property type="term" value="P:DNA catabolic process"/>
    <property type="evidence" value="ECO:0007669"/>
    <property type="project" value="InterPro"/>
</dbReference>
<dbReference type="RefSeq" id="WP_211530262.1">
    <property type="nucleotide sequence ID" value="NZ_JWHL01000003.1"/>
</dbReference>
<keyword evidence="2" id="KW-0540">Nuclease</keyword>
<keyword evidence="1" id="KW-0963">Cytoplasm</keyword>
<dbReference type="PANTHER" id="PTHR30008:SF0">
    <property type="entry name" value="EXODEOXYRIBONUCLEASE 7 LARGE SUBUNIT"/>
    <property type="match status" value="1"/>
</dbReference>
<keyword evidence="3" id="KW-0378">Hydrolase</keyword>
<reference evidence="7" key="1">
    <citation type="submission" date="2014-12" db="EMBL/GenBank/DDBJ databases">
        <authorList>
            <person name="Huang H.-H."/>
            <person name="Chen S.-C."/>
            <person name="Lai M.-C."/>
        </authorList>
    </citation>
    <scope>NUCLEOTIDE SEQUENCE</scope>
    <source>
        <strain evidence="7">K1F9705b</strain>
    </source>
</reference>
<protein>
    <submittedName>
        <fullName evidence="7">Uncharacterized protein</fullName>
    </submittedName>
</protein>
<dbReference type="Proteomes" id="UP000730161">
    <property type="component" value="Unassembled WGS sequence"/>
</dbReference>
<name>A0A8J8B525_9EURY</name>
<dbReference type="PANTHER" id="PTHR30008">
    <property type="entry name" value="EXODEOXYRIBONUCLEASE 7 LARGE SUBUNIT"/>
    <property type="match status" value="1"/>
</dbReference>
<evidence type="ECO:0000259" key="6">
    <source>
        <dbReference type="Pfam" id="PF13742"/>
    </source>
</evidence>
<comment type="caution">
    <text evidence="7">The sequence shown here is derived from an EMBL/GenBank/DDBJ whole genome shotgun (WGS) entry which is preliminary data.</text>
</comment>
<proteinExistence type="inferred from homology"/>
<sequence>MPGGEQATLVSEEPEILSVIDLSRIIRERLDTPDLRGVRVRGEVTNYRLHSSGHMYFSLSDRGENGDAAIDCVIWRRAAQQVKPPPENGMDVIVTGYIDHYPPYGKTQFIGDGLIHAGAGEKYLLLERWRQELAKEGCFLESKKLPLPPYPSRIGVVTSRTGAVLQDIRNILSRRFPVDLILSPTQVQGEYAHIDISAAITRLDGGVDVIIIARGGGSFEDLFCFNHPDVIHAIAACHTPIISAIGHEVDVTLSDLASDVRAPTPSAAAELVVTDRAQLLIELQDKKGAMQTLLLDRIERYRNDLEDLRLRIISRRIERRLSDMKQTSSDLLERLQRGIAIRLQTEKKELKHLTAQIRAADSRAPLRRGYTLLFAEGELIRSAAELKRGDAVTIYFSDGEAEATITEVEDDRDV</sequence>
<organism evidence="7 8">
    <name type="scientific">Methanocalculus chunghsingensis</name>
    <dbReference type="NCBI Taxonomy" id="156457"/>
    <lineage>
        <taxon>Archaea</taxon>
        <taxon>Methanobacteriati</taxon>
        <taxon>Methanobacteriota</taxon>
        <taxon>Stenosarchaea group</taxon>
        <taxon>Methanomicrobia</taxon>
        <taxon>Methanomicrobiales</taxon>
        <taxon>Methanocalculaceae</taxon>
        <taxon>Methanocalculus</taxon>
    </lineage>
</organism>
<evidence type="ECO:0000256" key="3">
    <source>
        <dbReference type="ARBA" id="ARBA00022801"/>
    </source>
</evidence>
<evidence type="ECO:0000313" key="8">
    <source>
        <dbReference type="Proteomes" id="UP000730161"/>
    </source>
</evidence>
<dbReference type="GO" id="GO:0003676">
    <property type="term" value="F:nucleic acid binding"/>
    <property type="evidence" value="ECO:0007669"/>
    <property type="project" value="InterPro"/>
</dbReference>
<dbReference type="InterPro" id="IPR003753">
    <property type="entry name" value="Exonuc_VII_L"/>
</dbReference>
<evidence type="ECO:0000256" key="2">
    <source>
        <dbReference type="ARBA" id="ARBA00022722"/>
    </source>
</evidence>
<dbReference type="InterPro" id="IPR020579">
    <property type="entry name" value="Exonuc_VII_lsu_C"/>
</dbReference>
<keyword evidence="8" id="KW-1185">Reference proteome</keyword>